<sequence>MGQPPPSPAFKWVHKILKQTPNLTIQAEQRLYQDPYPWRNSTPKINFQLIGVGRKKDNPWKLLAHIQELLNTQYKGHTHIYTDGSKQPQTNSTAAAVFIPSKQHRIKAKLPDGGNSSGTKTPVTLSFTLYKTKLNATLNGNHYQIIGTTTSSIDSEQAKPNYMTAWANISTNTNRIDQTARIAPRLKQLNTFSTNV</sequence>
<comment type="caution">
    <text evidence="1">The sequence shown here is derived from an EMBL/GenBank/DDBJ whole genome shotgun (WGS) entry which is preliminary data.</text>
</comment>
<evidence type="ECO:0000313" key="1">
    <source>
        <dbReference type="EMBL" id="KAK3581950.1"/>
    </source>
</evidence>
<reference evidence="1" key="2">
    <citation type="journal article" date="2021" name="Genome Biol. Evol.">
        <title>Developing a high-quality reference genome for a parasitic bivalve with doubly uniparental inheritance (Bivalvia: Unionida).</title>
        <authorList>
            <person name="Smith C.H."/>
        </authorList>
    </citation>
    <scope>NUCLEOTIDE SEQUENCE</scope>
    <source>
        <strain evidence="1">CHS0354</strain>
        <tissue evidence="1">Mantle</tissue>
    </source>
</reference>
<organism evidence="1 2">
    <name type="scientific">Potamilus streckersoni</name>
    <dbReference type="NCBI Taxonomy" id="2493646"/>
    <lineage>
        <taxon>Eukaryota</taxon>
        <taxon>Metazoa</taxon>
        <taxon>Spiralia</taxon>
        <taxon>Lophotrochozoa</taxon>
        <taxon>Mollusca</taxon>
        <taxon>Bivalvia</taxon>
        <taxon>Autobranchia</taxon>
        <taxon>Heteroconchia</taxon>
        <taxon>Palaeoheterodonta</taxon>
        <taxon>Unionida</taxon>
        <taxon>Unionoidea</taxon>
        <taxon>Unionidae</taxon>
        <taxon>Ambleminae</taxon>
        <taxon>Lampsilini</taxon>
        <taxon>Potamilus</taxon>
    </lineage>
</organism>
<protein>
    <submittedName>
        <fullName evidence="1">Uncharacterized protein</fullName>
    </submittedName>
</protein>
<dbReference type="Proteomes" id="UP001195483">
    <property type="component" value="Unassembled WGS sequence"/>
</dbReference>
<name>A0AAE0RZ20_9BIVA</name>
<dbReference type="EMBL" id="JAEAOA010000476">
    <property type="protein sequence ID" value="KAK3581950.1"/>
    <property type="molecule type" value="Genomic_DNA"/>
</dbReference>
<dbReference type="AlphaFoldDB" id="A0AAE0RZ20"/>
<proteinExistence type="predicted"/>
<reference evidence="1" key="1">
    <citation type="journal article" date="2021" name="Genome Biol. Evol.">
        <title>A High-Quality Reference Genome for a Parasitic Bivalve with Doubly Uniparental Inheritance (Bivalvia: Unionida).</title>
        <authorList>
            <person name="Smith C.H."/>
        </authorList>
    </citation>
    <scope>NUCLEOTIDE SEQUENCE</scope>
    <source>
        <strain evidence="1">CHS0354</strain>
    </source>
</reference>
<keyword evidence="2" id="KW-1185">Reference proteome</keyword>
<reference evidence="1" key="3">
    <citation type="submission" date="2023-05" db="EMBL/GenBank/DDBJ databases">
        <authorList>
            <person name="Smith C.H."/>
        </authorList>
    </citation>
    <scope>NUCLEOTIDE SEQUENCE</scope>
    <source>
        <strain evidence="1">CHS0354</strain>
        <tissue evidence="1">Mantle</tissue>
    </source>
</reference>
<gene>
    <name evidence="1" type="ORF">CHS0354_007078</name>
</gene>
<evidence type="ECO:0000313" key="2">
    <source>
        <dbReference type="Proteomes" id="UP001195483"/>
    </source>
</evidence>
<accession>A0AAE0RZ20</accession>